<evidence type="ECO:0000313" key="15">
    <source>
        <dbReference type="EMBL" id="EKF43933.1"/>
    </source>
</evidence>
<dbReference type="InterPro" id="IPR000531">
    <property type="entry name" value="Beta-barrel_TonB"/>
</dbReference>
<dbReference type="STRING" id="721133.SAMN05216176_101525"/>
<keyword evidence="9 10" id="KW-0998">Cell outer membrane</keyword>
<comment type="similarity">
    <text evidence="2 10 11">Belongs to the TonB-dependent receptor family.</text>
</comment>
<dbReference type="SUPFAM" id="SSF56935">
    <property type="entry name" value="Porins"/>
    <property type="match status" value="1"/>
</dbReference>
<accession>K2N8V6</accession>
<feature type="chain" id="PRO_5003865275" evidence="12">
    <location>
        <begin position="27"/>
        <end position="679"/>
    </location>
</feature>
<feature type="signal peptide" evidence="12">
    <location>
        <begin position="1"/>
        <end position="26"/>
    </location>
</feature>
<dbReference type="Proteomes" id="UP000007374">
    <property type="component" value="Unassembled WGS sequence"/>
</dbReference>
<sequence length="679" mass="73469">MMSLIHLRAAGLASAVSVAALLPALAQETTSPQDDQETAISADQSSTVDASGTYILNTIYVVKDGQENIEATGGTVLTQEDIEELQPADVSELFSRESSVTVSGGGGPSKRIHVLGMEQSNLAVTVDGVPQTATSWHHTGSNVVDPAFLKRVEVEAGAAAADSGFAAAAGAIRYETVGAKDLLKDGKTLGGKASVSYGTNGRGVSSSLAAYGLIDGFDWFVMMHGTKGDDYEDGDGNEVLGTEPAARNILTKLGYEFGDNRIELGYERSRDKADRLIKMNLGLAGDELHPLKIDRESVKLTYTSTNPSDLWDPEVMVYFSQNDYWRDNYQARTNGNMVLEEDLMGGKVQNTFVVGPGNVTAGIDFGKHDYHTDNYGNNNRRYRDFSTEQLGAFVQGRFDFDNGFNLSAGARFDGHRFKDWDGNTFSDSGASVNGTLAYRFNDNIEVFVGASRTWLGYVIGDYGYVHARDNSFYTDPGFSTGEAKNFKVGLNVGGDNWKGGITYFDTRISGLPDYDTPSLNNDPDEYRSRGVTLNASYDWGNTRIGATYTKADVTVGGISALPNSGTFMPIGDMATFYIDHTLTDYNLTVGATVEWAGRVTDAVATASGFYDQPSYTVVNAYATWTPPAYENLSLRVGVDNLFNEQYFERSSYAASSNRGGIDPVYAPGRTFTFAASVTF</sequence>
<dbReference type="GO" id="GO:0015344">
    <property type="term" value="F:siderophore uptake transmembrane transporter activity"/>
    <property type="evidence" value="ECO:0007669"/>
    <property type="project" value="TreeGrafter"/>
</dbReference>
<dbReference type="Gene3D" id="2.170.130.10">
    <property type="entry name" value="TonB-dependent receptor, plug domain"/>
    <property type="match status" value="1"/>
</dbReference>
<evidence type="ECO:0000256" key="4">
    <source>
        <dbReference type="ARBA" id="ARBA00022452"/>
    </source>
</evidence>
<evidence type="ECO:0000313" key="16">
    <source>
        <dbReference type="Proteomes" id="UP000007374"/>
    </source>
</evidence>
<evidence type="ECO:0000256" key="11">
    <source>
        <dbReference type="RuleBase" id="RU003357"/>
    </source>
</evidence>
<feature type="domain" description="TonB-dependent receptor-like beta-barrel" evidence="13">
    <location>
        <begin position="259"/>
        <end position="641"/>
    </location>
</feature>
<evidence type="ECO:0000256" key="8">
    <source>
        <dbReference type="ARBA" id="ARBA00023170"/>
    </source>
</evidence>
<keyword evidence="7 10" id="KW-0472">Membrane</keyword>
<keyword evidence="8 15" id="KW-0675">Receptor</keyword>
<evidence type="ECO:0000256" key="5">
    <source>
        <dbReference type="ARBA" id="ARBA00022692"/>
    </source>
</evidence>
<evidence type="ECO:0000256" key="9">
    <source>
        <dbReference type="ARBA" id="ARBA00023237"/>
    </source>
</evidence>
<dbReference type="AlphaFoldDB" id="K2N8V6"/>
<keyword evidence="16" id="KW-1185">Reference proteome</keyword>
<keyword evidence="12" id="KW-0732">Signal</keyword>
<dbReference type="RefSeq" id="WP_009756068.1">
    <property type="nucleotide sequence ID" value="NZ_AMSI01000002.1"/>
</dbReference>
<evidence type="ECO:0000256" key="3">
    <source>
        <dbReference type="ARBA" id="ARBA00022448"/>
    </source>
</evidence>
<feature type="domain" description="TonB-dependent receptor plug" evidence="14">
    <location>
        <begin position="75"/>
        <end position="171"/>
    </location>
</feature>
<name>K2N8V6_9HYPH</name>
<dbReference type="GO" id="GO:0009279">
    <property type="term" value="C:cell outer membrane"/>
    <property type="evidence" value="ECO:0007669"/>
    <property type="project" value="UniProtKB-SubCell"/>
</dbReference>
<keyword evidence="6 11" id="KW-0798">TonB box</keyword>
<evidence type="ECO:0000256" key="2">
    <source>
        <dbReference type="ARBA" id="ARBA00009810"/>
    </source>
</evidence>
<evidence type="ECO:0000259" key="14">
    <source>
        <dbReference type="Pfam" id="PF07715"/>
    </source>
</evidence>
<comment type="caution">
    <text evidence="15">The sequence shown here is derived from an EMBL/GenBank/DDBJ whole genome shotgun (WGS) entry which is preliminary data.</text>
</comment>
<keyword evidence="5 10" id="KW-0812">Transmembrane</keyword>
<protein>
    <submittedName>
        <fullName evidence="15">TonB dependent receptor domain-containing protein</fullName>
    </submittedName>
</protein>
<evidence type="ECO:0000256" key="7">
    <source>
        <dbReference type="ARBA" id="ARBA00023136"/>
    </source>
</evidence>
<organism evidence="15 16">
    <name type="scientific">Nitratireductor indicus C115</name>
    <dbReference type="NCBI Taxonomy" id="1231190"/>
    <lineage>
        <taxon>Bacteria</taxon>
        <taxon>Pseudomonadati</taxon>
        <taxon>Pseudomonadota</taxon>
        <taxon>Alphaproteobacteria</taxon>
        <taxon>Hyphomicrobiales</taxon>
        <taxon>Phyllobacteriaceae</taxon>
        <taxon>Nitratireductor</taxon>
    </lineage>
</organism>
<proteinExistence type="inferred from homology"/>
<evidence type="ECO:0000256" key="10">
    <source>
        <dbReference type="PROSITE-ProRule" id="PRU01360"/>
    </source>
</evidence>
<dbReference type="PATRIC" id="fig|1231190.3.peg.829"/>
<dbReference type="Pfam" id="PF07715">
    <property type="entry name" value="Plug"/>
    <property type="match status" value="1"/>
</dbReference>
<dbReference type="InterPro" id="IPR012910">
    <property type="entry name" value="Plug_dom"/>
</dbReference>
<dbReference type="PANTHER" id="PTHR30069:SF41">
    <property type="entry name" value="HEME_HEMOPEXIN UTILIZATION PROTEIN C"/>
    <property type="match status" value="1"/>
</dbReference>
<comment type="subcellular location">
    <subcellularLocation>
        <location evidence="1 10">Cell outer membrane</location>
        <topology evidence="1 10">Multi-pass membrane protein</topology>
    </subcellularLocation>
</comment>
<evidence type="ECO:0000256" key="6">
    <source>
        <dbReference type="ARBA" id="ARBA00023077"/>
    </source>
</evidence>
<evidence type="ECO:0000256" key="1">
    <source>
        <dbReference type="ARBA" id="ARBA00004571"/>
    </source>
</evidence>
<evidence type="ECO:0000259" key="13">
    <source>
        <dbReference type="Pfam" id="PF00593"/>
    </source>
</evidence>
<dbReference type="InterPro" id="IPR037066">
    <property type="entry name" value="Plug_dom_sf"/>
</dbReference>
<dbReference type="Gene3D" id="2.40.170.20">
    <property type="entry name" value="TonB-dependent receptor, beta-barrel domain"/>
    <property type="match status" value="1"/>
</dbReference>
<dbReference type="InterPro" id="IPR039426">
    <property type="entry name" value="TonB-dep_rcpt-like"/>
</dbReference>
<dbReference type="eggNOG" id="COG4206">
    <property type="taxonomic scope" value="Bacteria"/>
</dbReference>
<dbReference type="GO" id="GO:0044718">
    <property type="term" value="P:siderophore transmembrane transport"/>
    <property type="evidence" value="ECO:0007669"/>
    <property type="project" value="TreeGrafter"/>
</dbReference>
<keyword evidence="4 10" id="KW-1134">Transmembrane beta strand</keyword>
<dbReference type="PROSITE" id="PS52016">
    <property type="entry name" value="TONB_DEPENDENT_REC_3"/>
    <property type="match status" value="1"/>
</dbReference>
<dbReference type="InterPro" id="IPR036942">
    <property type="entry name" value="Beta-barrel_TonB_sf"/>
</dbReference>
<dbReference type="EMBL" id="AMSI01000002">
    <property type="protein sequence ID" value="EKF43933.1"/>
    <property type="molecule type" value="Genomic_DNA"/>
</dbReference>
<dbReference type="PANTHER" id="PTHR30069">
    <property type="entry name" value="TONB-DEPENDENT OUTER MEMBRANE RECEPTOR"/>
    <property type="match status" value="1"/>
</dbReference>
<gene>
    <name evidence="15" type="ORF">NA8A_03955</name>
</gene>
<reference evidence="15 16" key="1">
    <citation type="journal article" date="2012" name="J. Bacteriol.">
        <title>Genome Sequence of Nitratireductor indicus Type Strain C115.</title>
        <authorList>
            <person name="Lai Q."/>
            <person name="Li G."/>
            <person name="Yu Z."/>
            <person name="Shao Z."/>
        </authorList>
    </citation>
    <scope>NUCLEOTIDE SEQUENCE [LARGE SCALE GENOMIC DNA]</scope>
    <source>
        <strain evidence="15 16">C115</strain>
    </source>
</reference>
<keyword evidence="3 10" id="KW-0813">Transport</keyword>
<dbReference type="Pfam" id="PF00593">
    <property type="entry name" value="TonB_dep_Rec_b-barrel"/>
    <property type="match status" value="1"/>
</dbReference>
<evidence type="ECO:0000256" key="12">
    <source>
        <dbReference type="SAM" id="SignalP"/>
    </source>
</evidence>